<evidence type="ECO:0000313" key="7">
    <source>
        <dbReference type="EMBL" id="NJC73094.1"/>
    </source>
</evidence>
<evidence type="ECO:0000313" key="8">
    <source>
        <dbReference type="Proteomes" id="UP000722989"/>
    </source>
</evidence>
<comment type="similarity">
    <text evidence="2">Belongs to the PTPS family. QueD subfamily.</text>
</comment>
<dbReference type="RefSeq" id="WP_167928002.1">
    <property type="nucleotide sequence ID" value="NZ_JAATVY010000025.1"/>
</dbReference>
<evidence type="ECO:0000256" key="2">
    <source>
        <dbReference type="ARBA" id="ARBA00008900"/>
    </source>
</evidence>
<evidence type="ECO:0000256" key="1">
    <source>
        <dbReference type="ARBA" id="ARBA00005061"/>
    </source>
</evidence>
<evidence type="ECO:0000256" key="4">
    <source>
        <dbReference type="ARBA" id="ARBA00018141"/>
    </source>
</evidence>
<proteinExistence type="inferred from homology"/>
<comment type="pathway">
    <text evidence="1">Purine metabolism; 7-cyano-7-deazaguanine biosynthesis.</text>
</comment>
<sequence>MLDRDQGEPRRTPEEAAVAVAGRPAIRRPAADFRVRKLFDDLPCCHRSWAHGGKCAFLHGYERSFEIEFACAELDPATGFVVDFGDLKEVRRLLSDQFDHTTLVAENDPERELFEQLGRRGVVDLRIMANTGMEGAAEWALEHADRIVRDRTGGRVRVTRVCARESRKNAVTLVAGTDGTVD</sequence>
<evidence type="ECO:0000256" key="6">
    <source>
        <dbReference type="ARBA" id="ARBA00048807"/>
    </source>
</evidence>
<organism evidence="7 8">
    <name type="scientific">Planosporangium thailandense</name>
    <dbReference type="NCBI Taxonomy" id="765197"/>
    <lineage>
        <taxon>Bacteria</taxon>
        <taxon>Bacillati</taxon>
        <taxon>Actinomycetota</taxon>
        <taxon>Actinomycetes</taxon>
        <taxon>Micromonosporales</taxon>
        <taxon>Micromonosporaceae</taxon>
        <taxon>Planosporangium</taxon>
    </lineage>
</organism>
<gene>
    <name evidence="7" type="ORF">HC031_25745</name>
</gene>
<keyword evidence="8" id="KW-1185">Reference proteome</keyword>
<dbReference type="Gene3D" id="3.30.479.10">
    <property type="entry name" value="6-pyruvoyl tetrahydropterin synthase/QueD"/>
    <property type="match status" value="1"/>
</dbReference>
<dbReference type="InterPro" id="IPR038418">
    <property type="entry name" value="6-PTP_synth/QueD_sf"/>
</dbReference>
<dbReference type="Pfam" id="PF01242">
    <property type="entry name" value="PTPS"/>
    <property type="match status" value="1"/>
</dbReference>
<accession>A0ABX0Y3X6</accession>
<dbReference type="Proteomes" id="UP000722989">
    <property type="component" value="Unassembled WGS sequence"/>
</dbReference>
<protein>
    <recommendedName>
        <fullName evidence="4">6-carboxy-5,6,7,8-tetrahydropterin synthase</fullName>
        <ecNumber evidence="3">4.1.2.50</ecNumber>
    </recommendedName>
    <alternativeName>
        <fullName evidence="5">Queuosine biosynthesis protein QueD</fullName>
    </alternativeName>
</protein>
<evidence type="ECO:0000256" key="3">
    <source>
        <dbReference type="ARBA" id="ARBA00012982"/>
    </source>
</evidence>
<comment type="catalytic activity">
    <reaction evidence="6">
        <text>7,8-dihydroneopterin 3'-triphosphate + H2O = 6-carboxy-5,6,7,8-tetrahydropterin + triphosphate + acetaldehyde + 2 H(+)</text>
        <dbReference type="Rhea" id="RHEA:27966"/>
        <dbReference type="ChEBI" id="CHEBI:15343"/>
        <dbReference type="ChEBI" id="CHEBI:15377"/>
        <dbReference type="ChEBI" id="CHEBI:15378"/>
        <dbReference type="ChEBI" id="CHEBI:18036"/>
        <dbReference type="ChEBI" id="CHEBI:58462"/>
        <dbReference type="ChEBI" id="CHEBI:61032"/>
        <dbReference type="EC" id="4.1.2.50"/>
    </reaction>
</comment>
<reference evidence="7 8" key="1">
    <citation type="submission" date="2020-03" db="EMBL/GenBank/DDBJ databases">
        <title>WGS of the type strain of Planosporangium spp.</title>
        <authorList>
            <person name="Thawai C."/>
        </authorList>
    </citation>
    <scope>NUCLEOTIDE SEQUENCE [LARGE SCALE GENOMIC DNA]</scope>
    <source>
        <strain evidence="7 8">TBRC 5610</strain>
    </source>
</reference>
<dbReference type="EMBL" id="JAATVY010000025">
    <property type="protein sequence ID" value="NJC73094.1"/>
    <property type="molecule type" value="Genomic_DNA"/>
</dbReference>
<evidence type="ECO:0000256" key="5">
    <source>
        <dbReference type="ARBA" id="ARBA00031449"/>
    </source>
</evidence>
<name>A0ABX0Y3X6_9ACTN</name>
<comment type="caution">
    <text evidence="7">The sequence shown here is derived from an EMBL/GenBank/DDBJ whole genome shotgun (WGS) entry which is preliminary data.</text>
</comment>
<dbReference type="SUPFAM" id="SSF55620">
    <property type="entry name" value="Tetrahydrobiopterin biosynthesis enzymes-like"/>
    <property type="match status" value="1"/>
</dbReference>
<dbReference type="InterPro" id="IPR007115">
    <property type="entry name" value="6-PTP_synth/QueD"/>
</dbReference>
<dbReference type="EC" id="4.1.2.50" evidence="3"/>